<organism evidence="2 3">
    <name type="scientific">Mycolicibacterium pallens</name>
    <dbReference type="NCBI Taxonomy" id="370524"/>
    <lineage>
        <taxon>Bacteria</taxon>
        <taxon>Bacillati</taxon>
        <taxon>Actinomycetota</taxon>
        <taxon>Actinomycetes</taxon>
        <taxon>Mycobacteriales</taxon>
        <taxon>Mycobacteriaceae</taxon>
        <taxon>Mycolicibacterium</taxon>
    </lineage>
</organism>
<proteinExistence type="predicted"/>
<keyword evidence="3" id="KW-1185">Reference proteome</keyword>
<accession>A0ABX8VT85</accession>
<evidence type="ECO:0000313" key="2">
    <source>
        <dbReference type="EMBL" id="QYL19145.1"/>
    </source>
</evidence>
<gene>
    <name evidence="2" type="ORF">K0O64_12025</name>
</gene>
<reference evidence="2 3" key="1">
    <citation type="submission" date="2021-07" db="EMBL/GenBank/DDBJ databases">
        <title>Whole genome sequencing of non-tuberculosis mycobacteria type-strains.</title>
        <authorList>
            <person name="Igarashi Y."/>
            <person name="Osugi A."/>
            <person name="Mitarai S."/>
        </authorList>
    </citation>
    <scope>NUCLEOTIDE SEQUENCE [LARGE SCALE GENOMIC DNA]</scope>
    <source>
        <strain evidence="2 3">JCM 16370</strain>
    </source>
</reference>
<name>A0ABX8VT85_9MYCO</name>
<feature type="signal peptide" evidence="1">
    <location>
        <begin position="1"/>
        <end position="26"/>
    </location>
</feature>
<evidence type="ECO:0000256" key="1">
    <source>
        <dbReference type="SAM" id="SignalP"/>
    </source>
</evidence>
<protein>
    <recommendedName>
        <fullName evidence="4">Secreted protein</fullName>
    </recommendedName>
</protein>
<dbReference type="Proteomes" id="UP000825367">
    <property type="component" value="Chromosome"/>
</dbReference>
<feature type="chain" id="PRO_5046720231" description="Secreted protein" evidence="1">
    <location>
        <begin position="27"/>
        <end position="166"/>
    </location>
</feature>
<evidence type="ECO:0000313" key="3">
    <source>
        <dbReference type="Proteomes" id="UP000825367"/>
    </source>
</evidence>
<sequence>MWRCGALLAATATTAALAFATAPAHADVAAPQAGAPCPADLADVMTRLPNVGDFLVCQASGSWAPVLDPFDPVSRWLSYGSGITLHGQGFRNPNLRSGSWTATPLNPAAVCGADQVTVIGPGELAPVVHSLGEAGQPLQLTVLPKLFTITMNGDCLWSEDHPPGMW</sequence>
<evidence type="ECO:0008006" key="4">
    <source>
        <dbReference type="Google" id="ProtNLM"/>
    </source>
</evidence>
<keyword evidence="1" id="KW-0732">Signal</keyword>
<dbReference type="RefSeq" id="WP_220046394.1">
    <property type="nucleotide sequence ID" value="NZ_BAAAVX010000005.1"/>
</dbReference>
<dbReference type="EMBL" id="CP080333">
    <property type="protein sequence ID" value="QYL19145.1"/>
    <property type="molecule type" value="Genomic_DNA"/>
</dbReference>